<sequence length="409" mass="45052">MISFSPQSAIGRLLLLRTIAILMQLLLVLASAFWFDKSIELLPVLTVIAIESCFQLVSVFAYRKTSEAAPSGMMLQLLADIMFMTILLSLSGGASNAFVSMLIIPIVIAAVTLPSQFVIIISLCSLVAYGYLFVTMGGHHMHHMDMELHFKGMWANFVLSVFIVVMVVMAMAKQLRVKEQSLAKVREKQLKNEQLIALGSAAAQATHQLATPLGNINLLFEELKEDYPEHPALVDMGKAITTCKEQLDLFRAQTEKLKSSDSFGVQSTLAILEELETLMALQFPEQSLIMDEVVDTFVSDDPMLIPALLNVLANAAQANIKTNAKEIVLQSSIEKGTWVLSIIDHGPGFDPKKMERLGHTIVKSESGLGMALVLSHASIERLKGTIRLENQRKYGAKTTIILPIKENEL</sequence>
<comment type="catalytic activity">
    <reaction evidence="1">
        <text>ATP + protein L-histidine = ADP + protein N-phospho-L-histidine.</text>
        <dbReference type="EC" id="2.7.13.3"/>
    </reaction>
</comment>
<feature type="transmembrane region" description="Helical" evidence="7">
    <location>
        <begin position="41"/>
        <end position="62"/>
    </location>
</feature>
<organism evidence="9 10">
    <name type="scientific">Pseudoalteromonas phenolica</name>
    <dbReference type="NCBI Taxonomy" id="161398"/>
    <lineage>
        <taxon>Bacteria</taxon>
        <taxon>Pseudomonadati</taxon>
        <taxon>Pseudomonadota</taxon>
        <taxon>Gammaproteobacteria</taxon>
        <taxon>Alteromonadales</taxon>
        <taxon>Pseudoalteromonadaceae</taxon>
        <taxon>Pseudoalteromonas</taxon>
    </lineage>
</organism>
<evidence type="ECO:0000256" key="4">
    <source>
        <dbReference type="ARBA" id="ARBA00022741"/>
    </source>
</evidence>
<evidence type="ECO:0000256" key="6">
    <source>
        <dbReference type="ARBA" id="ARBA00022840"/>
    </source>
</evidence>
<dbReference type="AlphaFoldDB" id="A0A4Q7ILB4"/>
<name>A0A4Q7ILB4_9GAMM</name>
<dbReference type="SMART" id="SM00387">
    <property type="entry name" value="HATPase_c"/>
    <property type="match status" value="1"/>
</dbReference>
<evidence type="ECO:0000256" key="5">
    <source>
        <dbReference type="ARBA" id="ARBA00022777"/>
    </source>
</evidence>
<keyword evidence="7" id="KW-1133">Transmembrane helix</keyword>
<dbReference type="PROSITE" id="PS50109">
    <property type="entry name" value="HIS_KIN"/>
    <property type="match status" value="1"/>
</dbReference>
<evidence type="ECO:0000256" key="3">
    <source>
        <dbReference type="ARBA" id="ARBA00022679"/>
    </source>
</evidence>
<dbReference type="PANTHER" id="PTHR44936">
    <property type="entry name" value="SENSOR PROTEIN CREC"/>
    <property type="match status" value="1"/>
</dbReference>
<dbReference type="GO" id="GO:0000155">
    <property type="term" value="F:phosphorelay sensor kinase activity"/>
    <property type="evidence" value="ECO:0007669"/>
    <property type="project" value="TreeGrafter"/>
</dbReference>
<dbReference type="InterPro" id="IPR036890">
    <property type="entry name" value="HATPase_C_sf"/>
</dbReference>
<dbReference type="Pfam" id="PF02518">
    <property type="entry name" value="HATPase_c"/>
    <property type="match status" value="1"/>
</dbReference>
<feature type="transmembrane region" description="Helical" evidence="7">
    <location>
        <begin position="154"/>
        <end position="172"/>
    </location>
</feature>
<dbReference type="EC" id="2.7.13.3" evidence="2"/>
<evidence type="ECO:0000259" key="8">
    <source>
        <dbReference type="PROSITE" id="PS50109"/>
    </source>
</evidence>
<feature type="transmembrane region" description="Helical" evidence="7">
    <location>
        <begin position="12"/>
        <end position="35"/>
    </location>
</feature>
<reference evidence="9 10" key="1">
    <citation type="submission" date="2018-01" db="EMBL/GenBank/DDBJ databases">
        <title>Co-occurrence of chitin degradation, pigmentation and bioactivity in marine Pseudoalteromonas.</title>
        <authorList>
            <person name="Paulsen S."/>
            <person name="Gram L."/>
            <person name="Machado H."/>
        </authorList>
    </citation>
    <scope>NUCLEOTIDE SEQUENCE [LARGE SCALE GENOMIC DNA]</scope>
    <source>
        <strain evidence="9 10">S3898</strain>
    </source>
</reference>
<evidence type="ECO:0000313" key="10">
    <source>
        <dbReference type="Proteomes" id="UP000291338"/>
    </source>
</evidence>
<keyword evidence="4" id="KW-0547">Nucleotide-binding</keyword>
<evidence type="ECO:0000256" key="2">
    <source>
        <dbReference type="ARBA" id="ARBA00012438"/>
    </source>
</evidence>
<dbReference type="PANTHER" id="PTHR44936:SF10">
    <property type="entry name" value="SENSOR PROTEIN RSTB"/>
    <property type="match status" value="1"/>
</dbReference>
<dbReference type="InterPro" id="IPR050980">
    <property type="entry name" value="2C_sensor_his_kinase"/>
</dbReference>
<keyword evidence="6" id="KW-0067">ATP-binding</keyword>
<dbReference type="Pfam" id="PF25323">
    <property type="entry name" value="6TM_PilS"/>
    <property type="match status" value="1"/>
</dbReference>
<evidence type="ECO:0000313" key="9">
    <source>
        <dbReference type="EMBL" id="RZQ52452.1"/>
    </source>
</evidence>
<keyword evidence="3" id="KW-0808">Transferase</keyword>
<evidence type="ECO:0000256" key="7">
    <source>
        <dbReference type="SAM" id="Phobius"/>
    </source>
</evidence>
<comment type="caution">
    <text evidence="9">The sequence shown here is derived from an EMBL/GenBank/DDBJ whole genome shotgun (WGS) entry which is preliminary data.</text>
</comment>
<dbReference type="InterPro" id="IPR005467">
    <property type="entry name" value="His_kinase_dom"/>
</dbReference>
<dbReference type="EMBL" id="PPSX01000056">
    <property type="protein sequence ID" value="RZQ52452.1"/>
    <property type="molecule type" value="Genomic_DNA"/>
</dbReference>
<feature type="domain" description="Histidine kinase" evidence="8">
    <location>
        <begin position="204"/>
        <end position="406"/>
    </location>
</feature>
<feature type="transmembrane region" description="Helical" evidence="7">
    <location>
        <begin position="117"/>
        <end position="134"/>
    </location>
</feature>
<proteinExistence type="predicted"/>
<dbReference type="InterPro" id="IPR003594">
    <property type="entry name" value="HATPase_dom"/>
</dbReference>
<evidence type="ECO:0000256" key="1">
    <source>
        <dbReference type="ARBA" id="ARBA00000085"/>
    </source>
</evidence>
<dbReference type="Gene3D" id="1.10.287.130">
    <property type="match status" value="1"/>
</dbReference>
<dbReference type="RefSeq" id="WP_130256245.1">
    <property type="nucleotide sequence ID" value="NZ_PPSX01000056.1"/>
</dbReference>
<feature type="transmembrane region" description="Helical" evidence="7">
    <location>
        <begin position="83"/>
        <end position="111"/>
    </location>
</feature>
<dbReference type="GO" id="GO:0005886">
    <property type="term" value="C:plasma membrane"/>
    <property type="evidence" value="ECO:0007669"/>
    <property type="project" value="TreeGrafter"/>
</dbReference>
<keyword evidence="7" id="KW-0472">Membrane</keyword>
<accession>A0A4Q7ILB4</accession>
<protein>
    <recommendedName>
        <fullName evidence="2">histidine kinase</fullName>
        <ecNumber evidence="2">2.7.13.3</ecNumber>
    </recommendedName>
</protein>
<dbReference type="Proteomes" id="UP000291338">
    <property type="component" value="Unassembled WGS sequence"/>
</dbReference>
<gene>
    <name evidence="9" type="ORF">C1E23_14430</name>
</gene>
<dbReference type="SUPFAM" id="SSF55874">
    <property type="entry name" value="ATPase domain of HSP90 chaperone/DNA topoisomerase II/histidine kinase"/>
    <property type="match status" value="1"/>
</dbReference>
<dbReference type="GO" id="GO:0005524">
    <property type="term" value="F:ATP binding"/>
    <property type="evidence" value="ECO:0007669"/>
    <property type="project" value="UniProtKB-KW"/>
</dbReference>
<keyword evidence="7" id="KW-0812">Transmembrane</keyword>
<dbReference type="Gene3D" id="3.30.565.10">
    <property type="entry name" value="Histidine kinase-like ATPase, C-terminal domain"/>
    <property type="match status" value="1"/>
</dbReference>
<keyword evidence="5 9" id="KW-0418">Kinase</keyword>